<dbReference type="Proteomes" id="UP000236291">
    <property type="component" value="Unassembled WGS sequence"/>
</dbReference>
<proteinExistence type="predicted"/>
<protein>
    <submittedName>
        <fullName evidence="1">Uncharacterized protein</fullName>
    </submittedName>
</protein>
<gene>
    <name evidence="1" type="ORF">L195_g033625</name>
</gene>
<organism evidence="1 2">
    <name type="scientific">Trifolium pratense</name>
    <name type="common">Red clover</name>
    <dbReference type="NCBI Taxonomy" id="57577"/>
    <lineage>
        <taxon>Eukaryota</taxon>
        <taxon>Viridiplantae</taxon>
        <taxon>Streptophyta</taxon>
        <taxon>Embryophyta</taxon>
        <taxon>Tracheophyta</taxon>
        <taxon>Spermatophyta</taxon>
        <taxon>Magnoliopsida</taxon>
        <taxon>eudicotyledons</taxon>
        <taxon>Gunneridae</taxon>
        <taxon>Pentapetalae</taxon>
        <taxon>rosids</taxon>
        <taxon>fabids</taxon>
        <taxon>Fabales</taxon>
        <taxon>Fabaceae</taxon>
        <taxon>Papilionoideae</taxon>
        <taxon>50 kb inversion clade</taxon>
        <taxon>NPAAA clade</taxon>
        <taxon>Hologalegina</taxon>
        <taxon>IRL clade</taxon>
        <taxon>Trifolieae</taxon>
        <taxon>Trifolium</taxon>
    </lineage>
</organism>
<sequence>MARKLTSKVKVPPPQNTTVTDATMSVTLHAATVTSENTHHSVFNAVKKILQRQ</sequence>
<evidence type="ECO:0000313" key="2">
    <source>
        <dbReference type="Proteomes" id="UP000236291"/>
    </source>
</evidence>
<accession>A0A2K3LGK7</accession>
<evidence type="ECO:0000313" key="1">
    <source>
        <dbReference type="EMBL" id="PNX77656.1"/>
    </source>
</evidence>
<comment type="caution">
    <text evidence="1">The sequence shown here is derived from an EMBL/GenBank/DDBJ whole genome shotgun (WGS) entry which is preliminary data.</text>
</comment>
<reference evidence="1 2" key="1">
    <citation type="journal article" date="2014" name="Am. J. Bot.">
        <title>Genome assembly and annotation for red clover (Trifolium pratense; Fabaceae).</title>
        <authorList>
            <person name="Istvanek J."/>
            <person name="Jaros M."/>
            <person name="Krenek A."/>
            <person name="Repkova J."/>
        </authorList>
    </citation>
    <scope>NUCLEOTIDE SEQUENCE [LARGE SCALE GENOMIC DNA]</scope>
    <source>
        <strain evidence="2">cv. Tatra</strain>
        <tissue evidence="1">Young leaves</tissue>
    </source>
</reference>
<dbReference type="AlphaFoldDB" id="A0A2K3LGK7"/>
<dbReference type="EMBL" id="ASHM01032714">
    <property type="protein sequence ID" value="PNX77656.1"/>
    <property type="molecule type" value="Genomic_DNA"/>
</dbReference>
<name>A0A2K3LGK7_TRIPR</name>
<reference evidence="1 2" key="2">
    <citation type="journal article" date="2017" name="Front. Plant Sci.">
        <title>Gene Classification and Mining of Molecular Markers Useful in Red Clover (Trifolium pratense) Breeding.</title>
        <authorList>
            <person name="Istvanek J."/>
            <person name="Dluhosova J."/>
            <person name="Dluhos P."/>
            <person name="Patkova L."/>
            <person name="Nedelnik J."/>
            <person name="Repkova J."/>
        </authorList>
    </citation>
    <scope>NUCLEOTIDE SEQUENCE [LARGE SCALE GENOMIC DNA]</scope>
    <source>
        <strain evidence="2">cv. Tatra</strain>
        <tissue evidence="1">Young leaves</tissue>
    </source>
</reference>